<organism evidence="2 3">
    <name type="scientific">Ensete ventricosum</name>
    <name type="common">Abyssinian banana</name>
    <name type="synonym">Musa ensete</name>
    <dbReference type="NCBI Taxonomy" id="4639"/>
    <lineage>
        <taxon>Eukaryota</taxon>
        <taxon>Viridiplantae</taxon>
        <taxon>Streptophyta</taxon>
        <taxon>Embryophyta</taxon>
        <taxon>Tracheophyta</taxon>
        <taxon>Spermatophyta</taxon>
        <taxon>Magnoliopsida</taxon>
        <taxon>Liliopsida</taxon>
        <taxon>Zingiberales</taxon>
        <taxon>Musaceae</taxon>
        <taxon>Ensete</taxon>
    </lineage>
</organism>
<evidence type="ECO:0000256" key="1">
    <source>
        <dbReference type="SAM" id="MobiDB-lite"/>
    </source>
</evidence>
<evidence type="ECO:0000313" key="2">
    <source>
        <dbReference type="EMBL" id="KAJ8491397.1"/>
    </source>
</evidence>
<dbReference type="AlphaFoldDB" id="A0AAV8R8J1"/>
<protein>
    <submittedName>
        <fullName evidence="2">Uncharacterized protein</fullName>
    </submittedName>
</protein>
<comment type="caution">
    <text evidence="2">The sequence shown here is derived from an EMBL/GenBank/DDBJ whole genome shotgun (WGS) entry which is preliminary data.</text>
</comment>
<accession>A0AAV8R8J1</accession>
<sequence length="140" mass="14450">MDHRRSSARYGNLSNAPHPHGRAAAGLATSHPLELLAAKEGLLDGQPGPKIITASTSRMRSMSAKSDPFDSLALVGPKPFAKATMLSVHIEMQGQSFSAPPPPQPIASPKSGTNPLDMFFSSPAPAAAGVGVIPESSVSQ</sequence>
<feature type="region of interest" description="Disordered" evidence="1">
    <location>
        <begin position="1"/>
        <end position="24"/>
    </location>
</feature>
<proteinExistence type="predicted"/>
<reference evidence="2 3" key="1">
    <citation type="submission" date="2022-12" db="EMBL/GenBank/DDBJ databases">
        <title>Chromosome-scale assembly of the Ensete ventricosum genome.</title>
        <authorList>
            <person name="Dussert Y."/>
            <person name="Stocks J."/>
            <person name="Wendawek A."/>
            <person name="Woldeyes F."/>
            <person name="Nichols R.A."/>
            <person name="Borrell J.S."/>
        </authorList>
    </citation>
    <scope>NUCLEOTIDE SEQUENCE [LARGE SCALE GENOMIC DNA]</scope>
    <source>
        <strain evidence="3">cv. Maze</strain>
        <tissue evidence="2">Seeds</tissue>
    </source>
</reference>
<feature type="region of interest" description="Disordered" evidence="1">
    <location>
        <begin position="94"/>
        <end position="120"/>
    </location>
</feature>
<dbReference type="EMBL" id="JAQQAF010000004">
    <property type="protein sequence ID" value="KAJ8491397.1"/>
    <property type="molecule type" value="Genomic_DNA"/>
</dbReference>
<name>A0AAV8R8J1_ENSVE</name>
<keyword evidence="3" id="KW-1185">Reference proteome</keyword>
<gene>
    <name evidence="2" type="ORF">OPV22_013118</name>
</gene>
<evidence type="ECO:0000313" key="3">
    <source>
        <dbReference type="Proteomes" id="UP001222027"/>
    </source>
</evidence>
<dbReference type="Proteomes" id="UP001222027">
    <property type="component" value="Unassembled WGS sequence"/>
</dbReference>